<accession>A0A3R8R6W5</accession>
<name>A0A3R8R6W5_9FIRM</name>
<gene>
    <name evidence="3" type="ORF">EBB54_20165</name>
</gene>
<dbReference type="CDD" id="cd02525">
    <property type="entry name" value="Succinoglycan_BP_ExoA"/>
    <property type="match status" value="1"/>
</dbReference>
<dbReference type="EMBL" id="RHJS01000002">
    <property type="protein sequence ID" value="RRK33402.1"/>
    <property type="molecule type" value="Genomic_DNA"/>
</dbReference>
<dbReference type="GO" id="GO:0016740">
    <property type="term" value="F:transferase activity"/>
    <property type="evidence" value="ECO:0007669"/>
    <property type="project" value="UniProtKB-KW"/>
</dbReference>
<protein>
    <submittedName>
        <fullName evidence="3">Glycosyltransferase family 2 protein</fullName>
    </submittedName>
</protein>
<dbReference type="AlphaFoldDB" id="A0A3R8R6W5"/>
<dbReference type="Pfam" id="PF00535">
    <property type="entry name" value="Glycos_transf_2"/>
    <property type="match status" value="1"/>
</dbReference>
<evidence type="ECO:0000313" key="4">
    <source>
        <dbReference type="Proteomes" id="UP000274920"/>
    </source>
</evidence>
<evidence type="ECO:0000256" key="1">
    <source>
        <dbReference type="SAM" id="Phobius"/>
    </source>
</evidence>
<feature type="transmembrane region" description="Helical" evidence="1">
    <location>
        <begin position="252"/>
        <end position="272"/>
    </location>
</feature>
<dbReference type="Gene3D" id="3.90.550.10">
    <property type="entry name" value="Spore Coat Polysaccharide Biosynthesis Protein SpsA, Chain A"/>
    <property type="match status" value="1"/>
</dbReference>
<dbReference type="InterPro" id="IPR001173">
    <property type="entry name" value="Glyco_trans_2-like"/>
</dbReference>
<keyword evidence="4" id="KW-1185">Reference proteome</keyword>
<keyword evidence="1" id="KW-0472">Membrane</keyword>
<feature type="domain" description="Glycosyltransferase 2-like" evidence="2">
    <location>
        <begin position="13"/>
        <end position="147"/>
    </location>
</feature>
<dbReference type="RefSeq" id="WP_125128666.1">
    <property type="nucleotide sequence ID" value="NZ_RHJS01000002.1"/>
</dbReference>
<organism evidence="3 4">
    <name type="scientific">Schaedlerella arabinosiphila</name>
    <dbReference type="NCBI Taxonomy" id="2044587"/>
    <lineage>
        <taxon>Bacteria</taxon>
        <taxon>Bacillati</taxon>
        <taxon>Bacillota</taxon>
        <taxon>Clostridia</taxon>
        <taxon>Lachnospirales</taxon>
        <taxon>Lachnospiraceae</taxon>
        <taxon>Schaedlerella</taxon>
    </lineage>
</organism>
<reference evidence="3" key="1">
    <citation type="submission" date="2018-10" db="EMBL/GenBank/DDBJ databases">
        <title>Schaedlerella arabinophila gen. nov. sp. nov., isolated from the mouse intestinal tract and comparative analysis with the genome of the closely related altered Schaedler flora strain ASF502.</title>
        <authorList>
            <person name="Miyake S."/>
            <person name="Soh M."/>
            <person name="Seedorf H."/>
        </authorList>
    </citation>
    <scope>NUCLEOTIDE SEQUENCE [LARGE SCALE GENOMIC DNA]</scope>
    <source>
        <strain evidence="3">DSM 106076</strain>
    </source>
</reference>
<feature type="transmembrane region" description="Helical" evidence="1">
    <location>
        <begin position="308"/>
        <end position="332"/>
    </location>
</feature>
<keyword evidence="3" id="KW-0808">Transferase</keyword>
<comment type="caution">
    <text evidence="3">The sequence shown here is derived from an EMBL/GenBank/DDBJ whole genome shotgun (WGS) entry which is preliminary data.</text>
</comment>
<dbReference type="InterPro" id="IPR029044">
    <property type="entry name" value="Nucleotide-diphossugar_trans"/>
</dbReference>
<keyword evidence="1" id="KW-1133">Transmembrane helix</keyword>
<evidence type="ECO:0000313" key="3">
    <source>
        <dbReference type="EMBL" id="RRK33402.1"/>
    </source>
</evidence>
<dbReference type="Proteomes" id="UP000274920">
    <property type="component" value="Unassembled WGS sequence"/>
</dbReference>
<dbReference type="PANTHER" id="PTHR43685">
    <property type="entry name" value="GLYCOSYLTRANSFERASE"/>
    <property type="match status" value="1"/>
</dbReference>
<proteinExistence type="predicted"/>
<dbReference type="InterPro" id="IPR050834">
    <property type="entry name" value="Glycosyltransf_2"/>
</dbReference>
<evidence type="ECO:0000259" key="2">
    <source>
        <dbReference type="Pfam" id="PF00535"/>
    </source>
</evidence>
<dbReference type="PANTHER" id="PTHR43685:SF2">
    <property type="entry name" value="GLYCOSYLTRANSFERASE 2-LIKE DOMAIN-CONTAINING PROTEIN"/>
    <property type="match status" value="1"/>
</dbReference>
<sequence length="336" mass="38503">MEYKNTKKEPFVSVLLVTRNERSCLEQALNSLLNQTYPKEKYEIIIVDGLSEDGTADRVCELINEYGKKGYDIRLLYNKKRILASGWNLGIQNARGDYVVRIDAHAKAEKDFIEKSVKTILTVEDSVCVGGKLITRSMEDDCDVVSKILSSPFGVGNSSFRISNTPGYADTAVYGLYKKKIFEQVGYFDEFYVRNQDIEIHSRIKKAGGKFYFNPEIKCVYYTRNTVKKMAKQAFENGKWNMVLLKNGRNALSLRHLIPFGFVMYLIVSSVMGLWKKWIWKIEGYVILLHTIMGVRAALEKTKKMTEIIVMPILFLILHLSYGVGYIAGIFIKRET</sequence>
<keyword evidence="1" id="KW-0812">Transmembrane</keyword>
<dbReference type="SUPFAM" id="SSF53448">
    <property type="entry name" value="Nucleotide-diphospho-sugar transferases"/>
    <property type="match status" value="1"/>
</dbReference>